<dbReference type="Pfam" id="PF13577">
    <property type="entry name" value="SnoaL_4"/>
    <property type="match status" value="1"/>
</dbReference>
<protein>
    <submittedName>
        <fullName evidence="3">SnoaL-like domain-containing protein</fullName>
    </submittedName>
</protein>
<feature type="domain" description="SnoaL-like" evidence="2">
    <location>
        <begin position="60"/>
        <end position="183"/>
    </location>
</feature>
<feature type="chain" id="PRO_5012161333" evidence="1">
    <location>
        <begin position="30"/>
        <end position="207"/>
    </location>
</feature>
<evidence type="ECO:0000313" key="4">
    <source>
        <dbReference type="Proteomes" id="UP000184420"/>
    </source>
</evidence>
<reference evidence="3 4" key="1">
    <citation type="submission" date="2016-11" db="EMBL/GenBank/DDBJ databases">
        <authorList>
            <person name="Jaros S."/>
            <person name="Januszkiewicz K."/>
            <person name="Wedrychowicz H."/>
        </authorList>
    </citation>
    <scope>NUCLEOTIDE SEQUENCE [LARGE SCALE GENOMIC DNA]</scope>
    <source>
        <strain evidence="3 4">DSM 27406</strain>
    </source>
</reference>
<dbReference type="InterPro" id="IPR037401">
    <property type="entry name" value="SnoaL-like"/>
</dbReference>
<evidence type="ECO:0000256" key="1">
    <source>
        <dbReference type="SAM" id="SignalP"/>
    </source>
</evidence>
<proteinExistence type="predicted"/>
<accession>A0A1M7L475</accession>
<dbReference type="Gene3D" id="3.10.450.50">
    <property type="match status" value="1"/>
</dbReference>
<dbReference type="InterPro" id="IPR032710">
    <property type="entry name" value="NTF2-like_dom_sf"/>
</dbReference>
<feature type="signal peptide" evidence="1">
    <location>
        <begin position="1"/>
        <end position="29"/>
    </location>
</feature>
<organism evidence="3 4">
    <name type="scientific">Chitinophaga jiangningensis</name>
    <dbReference type="NCBI Taxonomy" id="1419482"/>
    <lineage>
        <taxon>Bacteria</taxon>
        <taxon>Pseudomonadati</taxon>
        <taxon>Bacteroidota</taxon>
        <taxon>Chitinophagia</taxon>
        <taxon>Chitinophagales</taxon>
        <taxon>Chitinophagaceae</taxon>
        <taxon>Chitinophaga</taxon>
    </lineage>
</organism>
<keyword evidence="4" id="KW-1185">Reference proteome</keyword>
<dbReference type="SUPFAM" id="SSF54427">
    <property type="entry name" value="NTF2-like"/>
    <property type="match status" value="1"/>
</dbReference>
<name>A0A1M7L475_9BACT</name>
<sequence>MCDLHNPLNSFPLMLKPLFAAAMVMSLFACTSQNQPQRDPLKESSTALPDTTLKYDVRYRDQQQIEKVIYGFAENFDNGNLEKCLEFMDDSIRGEIDGVKLRGKENFATRVVQLGESVKNAKFQQRHLISNMQFEMLPSDTVRVSMYCANVWTDITSGEIQLMAVGYYKGKLVKKADKWLIAVLNSLPDSRLVERYYKEQEDSLLKK</sequence>
<dbReference type="OrthoDB" id="666829at2"/>
<evidence type="ECO:0000313" key="3">
    <source>
        <dbReference type="EMBL" id="SHM72657.1"/>
    </source>
</evidence>
<evidence type="ECO:0000259" key="2">
    <source>
        <dbReference type="Pfam" id="PF13577"/>
    </source>
</evidence>
<gene>
    <name evidence="3" type="ORF">SAMN05444266_110126</name>
</gene>
<dbReference type="STRING" id="1419482.SAMN05444266_110126"/>
<dbReference type="Proteomes" id="UP000184420">
    <property type="component" value="Unassembled WGS sequence"/>
</dbReference>
<keyword evidence="1" id="KW-0732">Signal</keyword>
<dbReference type="AlphaFoldDB" id="A0A1M7L475"/>
<dbReference type="EMBL" id="FRBL01000010">
    <property type="protein sequence ID" value="SHM72657.1"/>
    <property type="molecule type" value="Genomic_DNA"/>
</dbReference>